<dbReference type="PATRIC" id="fig|999894.6.peg.616"/>
<dbReference type="PROSITE" id="PS50893">
    <property type="entry name" value="ABC_TRANSPORTER_2"/>
    <property type="match status" value="1"/>
</dbReference>
<dbReference type="Gene3D" id="3.40.50.300">
    <property type="entry name" value="P-loop containing nucleotide triphosphate hydrolases"/>
    <property type="match status" value="1"/>
</dbReference>
<dbReference type="PANTHER" id="PTHR45772">
    <property type="entry name" value="CONSERVED COMPONENT OF ABC TRANSPORTER FOR NATURAL AMINO ACIDS-RELATED"/>
    <property type="match status" value="1"/>
</dbReference>
<dbReference type="GO" id="GO:0005886">
    <property type="term" value="C:plasma membrane"/>
    <property type="evidence" value="ECO:0007669"/>
    <property type="project" value="TreeGrafter"/>
</dbReference>
<keyword evidence="3 5" id="KW-0067">ATP-binding</keyword>
<feature type="domain" description="ABC transporter" evidence="4">
    <location>
        <begin position="5"/>
        <end position="252"/>
    </location>
</feature>
<protein>
    <submittedName>
        <fullName evidence="5">Branched-chain amino acid transport ATP-binding protein LivG</fullName>
    </submittedName>
</protein>
<dbReference type="Proteomes" id="UP000078390">
    <property type="component" value="Unassembled WGS sequence"/>
</dbReference>
<dbReference type="PANTHER" id="PTHR45772:SF2">
    <property type="entry name" value="ABC TRANSPORTER ATP-BINDING PROTEIN"/>
    <property type="match status" value="1"/>
</dbReference>
<evidence type="ECO:0000313" key="6">
    <source>
        <dbReference type="Proteomes" id="UP000078390"/>
    </source>
</evidence>
<dbReference type="CDD" id="cd03219">
    <property type="entry name" value="ABC_Mj1267_LivG_branched"/>
    <property type="match status" value="1"/>
</dbReference>
<keyword evidence="1" id="KW-0813">Transport</keyword>
<sequence length="255" mass="28464">MSFILEVKNLTKRFGALKAVNGLSFRVRQGTISALIGPNGSGKSTTFNLITGHLKPDSGTILFEGHHLEGLPAEEIARLGIARTFQTPQIFTHLTVLENVLLSVYQRKRPGLLSSLLRLPNFFKKEKEAQEEAFVYLERFFLADEAHRPAEGLPLGKLRHLELARALALKPKLLLLDEAASGLDPREKIDLAEALTSLPQEGITLFWVEHDLNLLMEVAEEVIVLDQGEKIAEGPPREIQRNPRVIQVYLGEEHA</sequence>
<dbReference type="InterPro" id="IPR027417">
    <property type="entry name" value="P-loop_NTPase"/>
</dbReference>
<dbReference type="SMART" id="SM00382">
    <property type="entry name" value="AAA"/>
    <property type="match status" value="1"/>
</dbReference>
<keyword evidence="2" id="KW-0547">Nucleotide-binding</keyword>
<gene>
    <name evidence="5" type="ORF">TDIS_0616</name>
</gene>
<keyword evidence="6" id="KW-1185">Reference proteome</keyword>
<dbReference type="Pfam" id="PF12399">
    <property type="entry name" value="BCA_ABC_TP_C"/>
    <property type="match status" value="1"/>
</dbReference>
<dbReference type="InterPro" id="IPR032823">
    <property type="entry name" value="BCA_ABC_TP_C"/>
</dbReference>
<proteinExistence type="predicted"/>
<evidence type="ECO:0000256" key="3">
    <source>
        <dbReference type="ARBA" id="ARBA00022840"/>
    </source>
</evidence>
<dbReference type="GO" id="GO:0005524">
    <property type="term" value="F:ATP binding"/>
    <property type="evidence" value="ECO:0007669"/>
    <property type="project" value="UniProtKB-KW"/>
</dbReference>
<organism evidence="5 6">
    <name type="scientific">Thermosulfurimonas dismutans</name>
    <dbReference type="NCBI Taxonomy" id="999894"/>
    <lineage>
        <taxon>Bacteria</taxon>
        <taxon>Pseudomonadati</taxon>
        <taxon>Thermodesulfobacteriota</taxon>
        <taxon>Thermodesulfobacteria</taxon>
        <taxon>Thermodesulfobacteriales</taxon>
        <taxon>Thermodesulfobacteriaceae</taxon>
        <taxon>Thermosulfurimonas</taxon>
    </lineage>
</organism>
<dbReference type="InterPro" id="IPR051120">
    <property type="entry name" value="ABC_AA/LPS_Transport"/>
</dbReference>
<dbReference type="FunFam" id="3.40.50.300:FF:000421">
    <property type="entry name" value="Branched-chain amino acid ABC transporter ATP-binding protein"/>
    <property type="match status" value="1"/>
</dbReference>
<dbReference type="RefSeq" id="WP_068669181.1">
    <property type="nucleotide sequence ID" value="NZ_LWLG01000002.1"/>
</dbReference>
<dbReference type="InterPro" id="IPR003439">
    <property type="entry name" value="ABC_transporter-like_ATP-bd"/>
</dbReference>
<dbReference type="GO" id="GO:0016887">
    <property type="term" value="F:ATP hydrolysis activity"/>
    <property type="evidence" value="ECO:0007669"/>
    <property type="project" value="InterPro"/>
</dbReference>
<evidence type="ECO:0000259" key="4">
    <source>
        <dbReference type="PROSITE" id="PS50893"/>
    </source>
</evidence>
<dbReference type="OrthoDB" id="9805514at2"/>
<accession>A0A179D5M2</accession>
<name>A0A179D5M2_9BACT</name>
<evidence type="ECO:0000256" key="2">
    <source>
        <dbReference type="ARBA" id="ARBA00022741"/>
    </source>
</evidence>
<dbReference type="STRING" id="999894.TDIS_0616"/>
<dbReference type="EMBL" id="LWLG01000002">
    <property type="protein sequence ID" value="OAQ21395.1"/>
    <property type="molecule type" value="Genomic_DNA"/>
</dbReference>
<dbReference type="SUPFAM" id="SSF52540">
    <property type="entry name" value="P-loop containing nucleoside triphosphate hydrolases"/>
    <property type="match status" value="1"/>
</dbReference>
<comment type="caution">
    <text evidence="5">The sequence shown here is derived from an EMBL/GenBank/DDBJ whole genome shotgun (WGS) entry which is preliminary data.</text>
</comment>
<evidence type="ECO:0000256" key="1">
    <source>
        <dbReference type="ARBA" id="ARBA00022448"/>
    </source>
</evidence>
<evidence type="ECO:0000313" key="5">
    <source>
        <dbReference type="EMBL" id="OAQ21395.1"/>
    </source>
</evidence>
<reference evidence="5 6" key="1">
    <citation type="submission" date="2016-04" db="EMBL/GenBank/DDBJ databases">
        <title>Genome analysis of Thermosulfurimonas dismutans, the first thermophilic sulfur-disproportionating bacterium of the phylum Thermodesulfobacteria.</title>
        <authorList>
            <person name="Mardanov A.V."/>
            <person name="Beletsky A.V."/>
            <person name="Kadnikov V.V."/>
            <person name="Slobodkin A.I."/>
            <person name="Ravin N.V."/>
        </authorList>
    </citation>
    <scope>NUCLEOTIDE SEQUENCE [LARGE SCALE GENOMIC DNA]</scope>
    <source>
        <strain evidence="5 6">S95</strain>
    </source>
</reference>
<dbReference type="Pfam" id="PF00005">
    <property type="entry name" value="ABC_tran"/>
    <property type="match status" value="1"/>
</dbReference>
<dbReference type="InterPro" id="IPR003593">
    <property type="entry name" value="AAA+_ATPase"/>
</dbReference>
<dbReference type="AlphaFoldDB" id="A0A179D5M2"/>